<feature type="compositionally biased region" description="Polar residues" evidence="11">
    <location>
        <begin position="64"/>
        <end position="88"/>
    </location>
</feature>
<sequence>MEGNTRAQYDPLEGGKQSASVPLATKKTVSSWVHLLAGASGGMATAIVTSPLDVLRTRLQSDFYQPQNRGSDASPQSNQPQTSRSLQRSNHKTLRIINSIYRAEGWRAFFRGLGPSMAGVVPATAIKFYVYGNCKRIGAQLMGYKEDSAFVHAQAAICAGLATSTATNPIWLVKTRLQLDKTQTHAAGPSTRRYRNSIDCIRQVMRNEGLGGFYRGLSASYLGSIETALHLVLYEQLKTRLNRSLEATEGQPRTPFWDEVFHWVSTSGAASSAKLVAGLITYPHEVIRTRLRQAPMEHGQAKYTGLLQCFRTIAKEEGMAGLYGGLAPHMLRSLPSAIITLGVYEFVLRVTGA</sequence>
<evidence type="ECO:0000256" key="9">
    <source>
        <dbReference type="PROSITE-ProRule" id="PRU00282"/>
    </source>
</evidence>
<evidence type="ECO:0000256" key="6">
    <source>
        <dbReference type="ARBA" id="ARBA00022989"/>
    </source>
</evidence>
<dbReference type="PANTHER" id="PTHR45829:SF4">
    <property type="entry name" value="MITOCHONDRIAL CARRIER PROTEIN RIM2"/>
    <property type="match status" value="1"/>
</dbReference>
<protein>
    <submittedName>
        <fullName evidence="12">Uncharacterized protein</fullName>
    </submittedName>
</protein>
<feature type="repeat" description="Solcar" evidence="9">
    <location>
        <begin position="147"/>
        <end position="240"/>
    </location>
</feature>
<evidence type="ECO:0000313" key="12">
    <source>
        <dbReference type="EMBL" id="OQE06872.1"/>
    </source>
</evidence>
<evidence type="ECO:0000256" key="2">
    <source>
        <dbReference type="ARBA" id="ARBA00022448"/>
    </source>
</evidence>
<dbReference type="Proteomes" id="UP000191518">
    <property type="component" value="Unassembled WGS sequence"/>
</dbReference>
<keyword evidence="8 9" id="KW-0472">Membrane</keyword>
<dbReference type="GO" id="GO:1990519">
    <property type="term" value="P:pyrimidine nucleotide import into mitochondrion"/>
    <property type="evidence" value="ECO:0007669"/>
    <property type="project" value="TreeGrafter"/>
</dbReference>
<evidence type="ECO:0000256" key="8">
    <source>
        <dbReference type="ARBA" id="ARBA00023136"/>
    </source>
</evidence>
<evidence type="ECO:0000256" key="10">
    <source>
        <dbReference type="RuleBase" id="RU000488"/>
    </source>
</evidence>
<keyword evidence="6" id="KW-1133">Transmembrane helix</keyword>
<keyword evidence="5" id="KW-0999">Mitochondrion inner membrane</keyword>
<dbReference type="STRING" id="29845.A0A1V6RYJ9"/>
<keyword evidence="3 9" id="KW-0812">Transmembrane</keyword>
<evidence type="ECO:0000256" key="5">
    <source>
        <dbReference type="ARBA" id="ARBA00022792"/>
    </source>
</evidence>
<dbReference type="PANTHER" id="PTHR45829">
    <property type="entry name" value="MITOCHONDRIAL CARRIER PROTEIN RIM2"/>
    <property type="match status" value="1"/>
</dbReference>
<keyword evidence="2 10" id="KW-0813">Transport</keyword>
<dbReference type="SUPFAM" id="SSF103506">
    <property type="entry name" value="Mitochondrial carrier"/>
    <property type="match status" value="1"/>
</dbReference>
<dbReference type="InterPro" id="IPR049562">
    <property type="entry name" value="SLC25A33/36-like"/>
</dbReference>
<dbReference type="PRINTS" id="PR00926">
    <property type="entry name" value="MITOCARRIER"/>
</dbReference>
<dbReference type="PROSITE" id="PS50920">
    <property type="entry name" value="SOLCAR"/>
    <property type="match status" value="3"/>
</dbReference>
<dbReference type="AlphaFoldDB" id="A0A1V6RYJ9"/>
<evidence type="ECO:0000256" key="11">
    <source>
        <dbReference type="SAM" id="MobiDB-lite"/>
    </source>
</evidence>
<feature type="region of interest" description="Disordered" evidence="11">
    <location>
        <begin position="64"/>
        <end position="89"/>
    </location>
</feature>
<dbReference type="GO" id="GO:0005743">
    <property type="term" value="C:mitochondrial inner membrane"/>
    <property type="evidence" value="ECO:0007669"/>
    <property type="project" value="UniProtKB-SubCell"/>
</dbReference>
<feature type="repeat" description="Solcar" evidence="9">
    <location>
        <begin position="261"/>
        <end position="350"/>
    </location>
</feature>
<name>A0A1V6RYJ9_9EURO</name>
<dbReference type="InterPro" id="IPR002067">
    <property type="entry name" value="MCP"/>
</dbReference>
<accession>A0A1V6RYJ9</accession>
<evidence type="ECO:0000256" key="7">
    <source>
        <dbReference type="ARBA" id="ARBA00023128"/>
    </source>
</evidence>
<organism evidence="12 13">
    <name type="scientific">Penicillium vulpinum</name>
    <dbReference type="NCBI Taxonomy" id="29845"/>
    <lineage>
        <taxon>Eukaryota</taxon>
        <taxon>Fungi</taxon>
        <taxon>Dikarya</taxon>
        <taxon>Ascomycota</taxon>
        <taxon>Pezizomycotina</taxon>
        <taxon>Eurotiomycetes</taxon>
        <taxon>Eurotiomycetidae</taxon>
        <taxon>Eurotiales</taxon>
        <taxon>Aspergillaceae</taxon>
        <taxon>Penicillium</taxon>
    </lineage>
</organism>
<dbReference type="InterPro" id="IPR018108">
    <property type="entry name" value="MCP_transmembrane"/>
</dbReference>
<keyword evidence="7" id="KW-0496">Mitochondrion</keyword>
<keyword evidence="13" id="KW-1185">Reference proteome</keyword>
<feature type="repeat" description="Solcar" evidence="9">
    <location>
        <begin position="29"/>
        <end position="137"/>
    </location>
</feature>
<dbReference type="InterPro" id="IPR023395">
    <property type="entry name" value="MCP_dom_sf"/>
</dbReference>
<evidence type="ECO:0000256" key="1">
    <source>
        <dbReference type="ARBA" id="ARBA00004448"/>
    </source>
</evidence>
<evidence type="ECO:0000256" key="3">
    <source>
        <dbReference type="ARBA" id="ARBA00022692"/>
    </source>
</evidence>
<dbReference type="OrthoDB" id="269120at2759"/>
<dbReference type="GO" id="GO:0015218">
    <property type="term" value="F:pyrimidine nucleotide transmembrane transporter activity"/>
    <property type="evidence" value="ECO:0007669"/>
    <property type="project" value="InterPro"/>
</dbReference>
<dbReference type="Pfam" id="PF00153">
    <property type="entry name" value="Mito_carr"/>
    <property type="match status" value="3"/>
</dbReference>
<reference evidence="13" key="1">
    <citation type="journal article" date="2017" name="Nat. Microbiol.">
        <title>Global analysis of biosynthetic gene clusters reveals vast potential of secondary metabolite production in Penicillium species.</title>
        <authorList>
            <person name="Nielsen J.C."/>
            <person name="Grijseels S."/>
            <person name="Prigent S."/>
            <person name="Ji B."/>
            <person name="Dainat J."/>
            <person name="Nielsen K.F."/>
            <person name="Frisvad J.C."/>
            <person name="Workman M."/>
            <person name="Nielsen J."/>
        </authorList>
    </citation>
    <scope>NUCLEOTIDE SEQUENCE [LARGE SCALE GENOMIC DNA]</scope>
    <source>
        <strain evidence="13">IBT 29486</strain>
    </source>
</reference>
<feature type="region of interest" description="Disordered" evidence="11">
    <location>
        <begin position="1"/>
        <end position="20"/>
    </location>
</feature>
<evidence type="ECO:0000313" key="13">
    <source>
        <dbReference type="Proteomes" id="UP000191518"/>
    </source>
</evidence>
<dbReference type="EMBL" id="MDYP01000016">
    <property type="protein sequence ID" value="OQE06872.1"/>
    <property type="molecule type" value="Genomic_DNA"/>
</dbReference>
<gene>
    <name evidence="12" type="ORF">PENVUL_c016G06000</name>
</gene>
<comment type="similarity">
    <text evidence="10">Belongs to the mitochondrial carrier (TC 2.A.29) family.</text>
</comment>
<evidence type="ECO:0000256" key="4">
    <source>
        <dbReference type="ARBA" id="ARBA00022737"/>
    </source>
</evidence>
<dbReference type="Gene3D" id="1.50.40.10">
    <property type="entry name" value="Mitochondrial carrier domain"/>
    <property type="match status" value="1"/>
</dbReference>
<comment type="caution">
    <text evidence="12">The sequence shown here is derived from an EMBL/GenBank/DDBJ whole genome shotgun (WGS) entry which is preliminary data.</text>
</comment>
<proteinExistence type="inferred from homology"/>
<comment type="subcellular location">
    <subcellularLocation>
        <location evidence="1">Mitochondrion inner membrane</location>
        <topology evidence="1">Multi-pass membrane protein</topology>
    </subcellularLocation>
</comment>
<keyword evidence="4" id="KW-0677">Repeat</keyword>